<dbReference type="OrthoDB" id="3267051at2759"/>
<evidence type="ECO:0008006" key="3">
    <source>
        <dbReference type="Google" id="ProtNLM"/>
    </source>
</evidence>
<dbReference type="Proteomes" id="UP000054217">
    <property type="component" value="Unassembled WGS sequence"/>
</dbReference>
<evidence type="ECO:0000313" key="1">
    <source>
        <dbReference type="EMBL" id="KIO08114.1"/>
    </source>
</evidence>
<reference evidence="2" key="2">
    <citation type="submission" date="2015-01" db="EMBL/GenBank/DDBJ databases">
        <title>Evolutionary Origins and Diversification of the Mycorrhizal Mutualists.</title>
        <authorList>
            <consortium name="DOE Joint Genome Institute"/>
            <consortium name="Mycorrhizal Genomics Consortium"/>
            <person name="Kohler A."/>
            <person name="Kuo A."/>
            <person name="Nagy L.G."/>
            <person name="Floudas D."/>
            <person name="Copeland A."/>
            <person name="Barry K.W."/>
            <person name="Cichocki N."/>
            <person name="Veneault-Fourrey C."/>
            <person name="LaButti K."/>
            <person name="Lindquist E.A."/>
            <person name="Lipzen A."/>
            <person name="Lundell T."/>
            <person name="Morin E."/>
            <person name="Murat C."/>
            <person name="Riley R."/>
            <person name="Ohm R."/>
            <person name="Sun H."/>
            <person name="Tunlid A."/>
            <person name="Henrissat B."/>
            <person name="Grigoriev I.V."/>
            <person name="Hibbett D.S."/>
            <person name="Martin F."/>
        </authorList>
    </citation>
    <scope>NUCLEOTIDE SEQUENCE [LARGE SCALE GENOMIC DNA]</scope>
    <source>
        <strain evidence="2">Marx 270</strain>
    </source>
</reference>
<protein>
    <recommendedName>
        <fullName evidence="3">Fungal STAND N-terminal Goodbye domain-containing protein</fullName>
    </recommendedName>
</protein>
<dbReference type="AlphaFoldDB" id="A0A0C3PJ11"/>
<evidence type="ECO:0000313" key="2">
    <source>
        <dbReference type="Proteomes" id="UP000054217"/>
    </source>
</evidence>
<dbReference type="EMBL" id="KN831958">
    <property type="protein sequence ID" value="KIO08114.1"/>
    <property type="molecule type" value="Genomic_DNA"/>
</dbReference>
<dbReference type="STRING" id="870435.A0A0C3PJ11"/>
<accession>A0A0C3PJ11</accession>
<dbReference type="HOGENOM" id="CLU_1230345_0_0_1"/>
<gene>
    <name evidence="1" type="ORF">M404DRAFT_378999</name>
</gene>
<sequence>MLDAYGADTVVRPLGNTSEGSEVDAVRQALFVAQTNTATVNIPNLNTYLQYLTRFNAVITNIANAHPYAQMALVILTSAARFLLNQDDQDRAVSHLLETLSTVYKFLLEEDTVRSFDNMKETLGKIAQVASDAAQFILSYSETKNFWKTLGKNITSETRTKADGYVKLLNSLMQQYQDLAIQNILTSMHHVLEDLNFVRGELGLIHGGSRRDEIGRHGLCRCGCQ</sequence>
<keyword evidence="2" id="KW-1185">Reference proteome</keyword>
<name>A0A0C3PJ11_PISTI</name>
<organism evidence="1 2">
    <name type="scientific">Pisolithus tinctorius Marx 270</name>
    <dbReference type="NCBI Taxonomy" id="870435"/>
    <lineage>
        <taxon>Eukaryota</taxon>
        <taxon>Fungi</taxon>
        <taxon>Dikarya</taxon>
        <taxon>Basidiomycota</taxon>
        <taxon>Agaricomycotina</taxon>
        <taxon>Agaricomycetes</taxon>
        <taxon>Agaricomycetidae</taxon>
        <taxon>Boletales</taxon>
        <taxon>Sclerodermatineae</taxon>
        <taxon>Pisolithaceae</taxon>
        <taxon>Pisolithus</taxon>
    </lineage>
</organism>
<dbReference type="InParanoid" id="A0A0C3PJ11"/>
<reference evidence="1 2" key="1">
    <citation type="submission" date="2014-04" db="EMBL/GenBank/DDBJ databases">
        <authorList>
            <consortium name="DOE Joint Genome Institute"/>
            <person name="Kuo A."/>
            <person name="Kohler A."/>
            <person name="Costa M.D."/>
            <person name="Nagy L.G."/>
            <person name="Floudas D."/>
            <person name="Copeland A."/>
            <person name="Barry K.W."/>
            <person name="Cichocki N."/>
            <person name="Veneault-Fourrey C."/>
            <person name="LaButti K."/>
            <person name="Lindquist E.A."/>
            <person name="Lipzen A."/>
            <person name="Lundell T."/>
            <person name="Morin E."/>
            <person name="Murat C."/>
            <person name="Sun H."/>
            <person name="Tunlid A."/>
            <person name="Henrissat B."/>
            <person name="Grigoriev I.V."/>
            <person name="Hibbett D.S."/>
            <person name="Martin F."/>
            <person name="Nordberg H.P."/>
            <person name="Cantor M.N."/>
            <person name="Hua S.X."/>
        </authorList>
    </citation>
    <scope>NUCLEOTIDE SEQUENCE [LARGE SCALE GENOMIC DNA]</scope>
    <source>
        <strain evidence="1 2">Marx 270</strain>
    </source>
</reference>
<proteinExistence type="predicted"/>